<dbReference type="Proteomes" id="UP000290540">
    <property type="component" value="Unassembled WGS sequence"/>
</dbReference>
<dbReference type="InterPro" id="IPR014118">
    <property type="entry name" value="T4SS_TraV"/>
</dbReference>
<evidence type="ECO:0000313" key="4">
    <source>
        <dbReference type="EMBL" id="RYC83613.1"/>
    </source>
</evidence>
<feature type="signal peptide" evidence="3">
    <location>
        <begin position="1"/>
        <end position="21"/>
    </location>
</feature>
<keyword evidence="3" id="KW-0732">Signal</keyword>
<keyword evidence="2" id="KW-0472">Membrane</keyword>
<evidence type="ECO:0000313" key="5">
    <source>
        <dbReference type="Proteomes" id="UP000290540"/>
    </source>
</evidence>
<organism evidence="4 5">
    <name type="scientific">Fusarium oxysporum f. sp. narcissi</name>
    <dbReference type="NCBI Taxonomy" id="451672"/>
    <lineage>
        <taxon>Eukaryota</taxon>
        <taxon>Fungi</taxon>
        <taxon>Dikarya</taxon>
        <taxon>Ascomycota</taxon>
        <taxon>Pezizomycotina</taxon>
        <taxon>Sordariomycetes</taxon>
        <taxon>Hypocreomycetidae</taxon>
        <taxon>Hypocreales</taxon>
        <taxon>Nectriaceae</taxon>
        <taxon>Fusarium</taxon>
        <taxon>Fusarium oxysporum species complex</taxon>
    </lineage>
</organism>
<name>A0A4Q2VGK2_FUSOX</name>
<feature type="chain" id="PRO_5020627179" evidence="3">
    <location>
        <begin position="22"/>
        <end position="256"/>
    </location>
</feature>
<feature type="transmembrane region" description="Helical" evidence="2">
    <location>
        <begin position="157"/>
        <end position="178"/>
    </location>
</feature>
<feature type="region of interest" description="Disordered" evidence="1">
    <location>
        <begin position="50"/>
        <end position="76"/>
    </location>
</feature>
<dbReference type="PROSITE" id="PS51257">
    <property type="entry name" value="PROKAR_LIPOPROTEIN"/>
    <property type="match status" value="1"/>
</dbReference>
<sequence>MFNHVIKALATASCLAMVGCASTFNTGETSDFACDRNRNCPTPLEVYEDTHASAPSVQRGRTPSTWKGGKEKGGKIGGQELRSDLLALSSESALVVAGEPAARPLREAPQVMRIWISPWVDAQDNLNWSGYVFTEITPKRWSFGEQESAQAKQAQDYVAPVLLALAMVVALAPMQASAGAGGTEFTQVYDQLTGWSNGTLGKVLGIAALLVGLGVGVIKQSVIAAVVGIAMALTAGFGPGVIDGVISTGMAITTPI</sequence>
<evidence type="ECO:0000256" key="1">
    <source>
        <dbReference type="SAM" id="MobiDB-lite"/>
    </source>
</evidence>
<keyword evidence="2" id="KW-1133">Transmembrane helix</keyword>
<dbReference type="NCBIfam" id="NF041281">
    <property type="entry name" value="TraA_gammapb"/>
    <property type="match status" value="1"/>
</dbReference>
<gene>
    <name evidence="4" type="ORF">BFJ63_vAg13560</name>
</gene>
<comment type="caution">
    <text evidence="4">The sequence shown here is derived from an EMBL/GenBank/DDBJ whole genome shotgun (WGS) entry which is preliminary data.</text>
</comment>
<dbReference type="Pfam" id="PF09676">
    <property type="entry name" value="TraV"/>
    <property type="match status" value="1"/>
</dbReference>
<proteinExistence type="predicted"/>
<dbReference type="InterPro" id="IPR059173">
    <property type="entry name" value="TraA_dom"/>
</dbReference>
<keyword evidence="2" id="KW-0812">Transmembrane</keyword>
<feature type="transmembrane region" description="Helical" evidence="2">
    <location>
        <begin position="199"/>
        <end position="218"/>
    </location>
</feature>
<feature type="transmembrane region" description="Helical" evidence="2">
    <location>
        <begin position="224"/>
        <end position="246"/>
    </location>
</feature>
<dbReference type="AlphaFoldDB" id="A0A4Q2VGK2"/>
<protein>
    <submittedName>
        <fullName evidence="4">Uncharacterized protein</fullName>
    </submittedName>
</protein>
<reference evidence="4 5" key="1">
    <citation type="submission" date="2016-12" db="EMBL/GenBank/DDBJ databases">
        <title>Draft genome sequence of Fusarium oxysporum causing rot on Narcissus.</title>
        <authorList>
            <person name="Armitage A.D."/>
            <person name="Taylor A."/>
            <person name="Clarkson J.P."/>
            <person name="Harrison R.J."/>
            <person name="Jackson A.C."/>
        </authorList>
    </citation>
    <scope>NUCLEOTIDE SEQUENCE [LARGE SCALE GENOMIC DNA]</scope>
    <source>
        <strain evidence="4 5">N139</strain>
    </source>
</reference>
<dbReference type="EMBL" id="MQTW01000147">
    <property type="protein sequence ID" value="RYC83613.1"/>
    <property type="molecule type" value="Genomic_DNA"/>
</dbReference>
<accession>A0A4Q2VGK2</accession>
<evidence type="ECO:0000256" key="3">
    <source>
        <dbReference type="SAM" id="SignalP"/>
    </source>
</evidence>
<feature type="compositionally biased region" description="Polar residues" evidence="1">
    <location>
        <begin position="53"/>
        <end position="65"/>
    </location>
</feature>
<evidence type="ECO:0000256" key="2">
    <source>
        <dbReference type="SAM" id="Phobius"/>
    </source>
</evidence>